<proteinExistence type="predicted"/>
<sequence length="132" mass="14807">MKSIFQFIRHGNIDLHLDYIPTHMNPADAPSRVISYSDSIGKCGISNEMYYDPHSVDLMATDANVMLSTNGQPLKHYTFFHHLCQAVFSNSLSAAGAESKNTYNDCSCYQANSHLLSWKNINPAFYPLLRSA</sequence>
<comment type="caution">
    <text evidence="1">The sequence shown here is derived from an EMBL/GenBank/DDBJ whole genome shotgun (WGS) entry which is preliminary data.</text>
</comment>
<accession>A0ABQ9E7U8</accession>
<name>A0ABQ9E7U8_TEGGR</name>
<keyword evidence="2" id="KW-1185">Reference proteome</keyword>
<evidence type="ECO:0000313" key="2">
    <source>
        <dbReference type="Proteomes" id="UP001217089"/>
    </source>
</evidence>
<protein>
    <submittedName>
        <fullName evidence="1">Uncharacterized protein</fullName>
    </submittedName>
</protein>
<organism evidence="1 2">
    <name type="scientific">Tegillarca granosa</name>
    <name type="common">Malaysian cockle</name>
    <name type="synonym">Anadara granosa</name>
    <dbReference type="NCBI Taxonomy" id="220873"/>
    <lineage>
        <taxon>Eukaryota</taxon>
        <taxon>Metazoa</taxon>
        <taxon>Spiralia</taxon>
        <taxon>Lophotrochozoa</taxon>
        <taxon>Mollusca</taxon>
        <taxon>Bivalvia</taxon>
        <taxon>Autobranchia</taxon>
        <taxon>Pteriomorphia</taxon>
        <taxon>Arcoida</taxon>
        <taxon>Arcoidea</taxon>
        <taxon>Arcidae</taxon>
        <taxon>Tegillarca</taxon>
    </lineage>
</organism>
<dbReference type="Proteomes" id="UP001217089">
    <property type="component" value="Unassembled WGS sequence"/>
</dbReference>
<dbReference type="EMBL" id="JARBDR010000918">
    <property type="protein sequence ID" value="KAJ8301419.1"/>
    <property type="molecule type" value="Genomic_DNA"/>
</dbReference>
<gene>
    <name evidence="1" type="ORF">KUTeg_020406</name>
</gene>
<evidence type="ECO:0000313" key="1">
    <source>
        <dbReference type="EMBL" id="KAJ8301419.1"/>
    </source>
</evidence>
<reference evidence="1 2" key="1">
    <citation type="submission" date="2022-12" db="EMBL/GenBank/DDBJ databases">
        <title>Chromosome-level genome of Tegillarca granosa.</title>
        <authorList>
            <person name="Kim J."/>
        </authorList>
    </citation>
    <scope>NUCLEOTIDE SEQUENCE [LARGE SCALE GENOMIC DNA]</scope>
    <source>
        <strain evidence="1">Teg-2019</strain>
        <tissue evidence="1">Adductor muscle</tissue>
    </source>
</reference>